<dbReference type="RefSeq" id="WP_110312274.1">
    <property type="nucleotide sequence ID" value="NZ_QICL01000034.1"/>
</dbReference>
<feature type="signal peptide" evidence="4">
    <location>
        <begin position="1"/>
        <end position="22"/>
    </location>
</feature>
<dbReference type="EC" id="3.2.1.40" evidence="2"/>
<dbReference type="Gene3D" id="2.60.40.10">
    <property type="entry name" value="Immunoglobulins"/>
    <property type="match status" value="1"/>
</dbReference>
<dbReference type="InterPro" id="IPR035398">
    <property type="entry name" value="Bac_rhamnosid_C"/>
</dbReference>
<dbReference type="Pfam" id="PF05592">
    <property type="entry name" value="Bac_rhamnosid"/>
    <property type="match status" value="1"/>
</dbReference>
<feature type="domain" description="Bacterial alpha-L-rhamnosidase N-terminal" evidence="6">
    <location>
        <begin position="191"/>
        <end position="360"/>
    </location>
</feature>
<dbReference type="OrthoDB" id="9766741at2"/>
<dbReference type="InterPro" id="IPR016007">
    <property type="entry name" value="Alpha_rhamnosid"/>
</dbReference>
<dbReference type="PANTHER" id="PTHR33307:SF11">
    <property type="entry name" value="ALPHA-L-RHAMNOSIDASE"/>
    <property type="match status" value="1"/>
</dbReference>
<evidence type="ECO:0000259" key="5">
    <source>
        <dbReference type="Pfam" id="PF05592"/>
    </source>
</evidence>
<proteinExistence type="predicted"/>
<keyword evidence="3" id="KW-0378">Hydrolase</keyword>
<evidence type="ECO:0000259" key="6">
    <source>
        <dbReference type="Pfam" id="PF08531"/>
    </source>
</evidence>
<dbReference type="GO" id="GO:0030596">
    <property type="term" value="F:alpha-L-rhamnosidase activity"/>
    <property type="evidence" value="ECO:0007669"/>
    <property type="project" value="UniProtKB-EC"/>
</dbReference>
<dbReference type="Gene3D" id="2.60.120.260">
    <property type="entry name" value="Galactose-binding domain-like"/>
    <property type="match status" value="2"/>
</dbReference>
<accession>A0A2V3PL97</accession>
<feature type="domain" description="Alpha-L-rhamnosidase concanavalin-like" evidence="5">
    <location>
        <begin position="373"/>
        <end position="458"/>
    </location>
</feature>
<evidence type="ECO:0000256" key="1">
    <source>
        <dbReference type="ARBA" id="ARBA00001445"/>
    </source>
</evidence>
<dbReference type="AlphaFoldDB" id="A0A2V3PL97"/>
<dbReference type="Gene3D" id="2.60.420.10">
    <property type="entry name" value="Maltose phosphorylase, domain 3"/>
    <property type="match status" value="1"/>
</dbReference>
<dbReference type="GO" id="GO:0005975">
    <property type="term" value="P:carbohydrate metabolic process"/>
    <property type="evidence" value="ECO:0007669"/>
    <property type="project" value="InterPro"/>
</dbReference>
<dbReference type="EMBL" id="QICL01000034">
    <property type="protein sequence ID" value="PXV59964.1"/>
    <property type="molecule type" value="Genomic_DNA"/>
</dbReference>
<dbReference type="SUPFAM" id="SSF48208">
    <property type="entry name" value="Six-hairpin glycosidases"/>
    <property type="match status" value="1"/>
</dbReference>
<evidence type="ECO:0000313" key="9">
    <source>
        <dbReference type="EMBL" id="PXV59964.1"/>
    </source>
</evidence>
<feature type="chain" id="PRO_5015941616" description="alpha-L-rhamnosidase" evidence="4">
    <location>
        <begin position="23"/>
        <end position="933"/>
    </location>
</feature>
<dbReference type="InterPro" id="IPR008979">
    <property type="entry name" value="Galactose-bd-like_sf"/>
</dbReference>
<dbReference type="InterPro" id="IPR013783">
    <property type="entry name" value="Ig-like_fold"/>
</dbReference>
<keyword evidence="4" id="KW-0732">Signal</keyword>
<sequence>MKISGSLFYCFLLFLIPFNSFAVEAISLKCNNTTNPLGIESADPVFSWNMSTKIHNSKQTAYRIIIADNIVDIEKNKGNIWDSQRISGEQSLNIPYAGKMKLLAGKKYYWKVKIWDNHEKTSVWSPSAIFRMGLFTKDDWSNAQWIAMDSLPQKDRIVPGFQLAGHKGKLVPLDDRFSRMPFLRKTFEIRKKISSATVFISGLGHFELSVNGKKAGDHFLDPGWTNYDKSSLYITFDVTDQIREGENVLAVRLGNGFLNIPRDSTRYRKLLTTFALPKMICKALIEYTDGSSQTVISDGDWKVTQGAVTFSSIYGGEDYDATLVQLGWDCPGFDDSSWKKPVIIPAVGKLKPQLSPSLKVNRVLPSVSITESTPGFFIYDFGQNASAIPLLKVSGKAGSKVILRPGEYLRSNNNEVNQDNSGKPFWFSYILSGDSIQIWSPSFTYYGFRYLQVEGAVPSGYPNPKNLPVIESLQSLHTSNSSSVAGTFNCSNTLFNNIYSLIDWSIRSNMASVLTDCPHREKLGWLEVAHLMSSSIAYCYDIKQMYLKIIEDMKDSQRDNGLIPSTSPEYAVFGGDFSDSPEWGSAGVILPWFIYKWYGDISVLNDSYQLMSNYTDYLTGRAENHILSHGLGDWYDLGPNHPGWSQLTSRGLTPTAVYYYDIQVMAQVSALLGKNDDAREYKELAAKVKEAFNAKFFDKEKGYYDTGSQTANAMPIYMGLCDPENEETVSKRIVEDIRSHGNSITSGDIGFSYLLRVLEKENASNVIFDMNNQTDKPGYGYQLRKGATSLTESWEAIQTASHNHCMLGHLMEWFYSGLGGIKPSGEATAFKHFTLRPEIVGDITEVNCTFESPYGLIGSKWRIIGNMFEYDVIVPANTSAEIHIPTLNNEKISVNGKHIGKKEESVSFVGTKNNRTVLSVKSGKYLIKCPFKQ</sequence>
<evidence type="ECO:0000259" key="8">
    <source>
        <dbReference type="Pfam" id="PF17390"/>
    </source>
</evidence>
<dbReference type="Proteomes" id="UP000247973">
    <property type="component" value="Unassembled WGS sequence"/>
</dbReference>
<dbReference type="SUPFAM" id="SSF49785">
    <property type="entry name" value="Galactose-binding domain-like"/>
    <property type="match status" value="1"/>
</dbReference>
<comment type="catalytic activity">
    <reaction evidence="1">
        <text>Hydrolysis of terminal non-reducing alpha-L-rhamnose residues in alpha-L-rhamnosides.</text>
        <dbReference type="EC" id="3.2.1.40"/>
    </reaction>
</comment>
<evidence type="ECO:0000256" key="2">
    <source>
        <dbReference type="ARBA" id="ARBA00012652"/>
    </source>
</evidence>
<evidence type="ECO:0000259" key="7">
    <source>
        <dbReference type="Pfam" id="PF17389"/>
    </source>
</evidence>
<evidence type="ECO:0000256" key="3">
    <source>
        <dbReference type="ARBA" id="ARBA00022801"/>
    </source>
</evidence>
<feature type="domain" description="Alpha-L-rhamnosidase six-hairpin glycosidase" evidence="7">
    <location>
        <begin position="485"/>
        <end position="816"/>
    </location>
</feature>
<name>A0A2V3PL97_9BACT</name>
<dbReference type="InterPro" id="IPR013737">
    <property type="entry name" value="Bac_rhamnosid_N"/>
</dbReference>
<reference evidence="9 10" key="1">
    <citation type="submission" date="2018-03" db="EMBL/GenBank/DDBJ databases">
        <title>Genomic Encyclopedia of Archaeal and Bacterial Type Strains, Phase II (KMG-II): from individual species to whole genera.</title>
        <authorList>
            <person name="Goeker M."/>
        </authorList>
    </citation>
    <scope>NUCLEOTIDE SEQUENCE [LARGE SCALE GENOMIC DNA]</scope>
    <source>
        <strain evidence="9 10">DSM 100214</strain>
    </source>
</reference>
<dbReference type="Gene3D" id="1.50.10.10">
    <property type="match status" value="1"/>
</dbReference>
<dbReference type="InterPro" id="IPR008928">
    <property type="entry name" value="6-hairpin_glycosidase_sf"/>
</dbReference>
<comment type="caution">
    <text evidence="9">The sequence shown here is derived from an EMBL/GenBank/DDBJ whole genome shotgun (WGS) entry which is preliminary data.</text>
</comment>
<gene>
    <name evidence="9" type="ORF">CLV62_13419</name>
</gene>
<organism evidence="9 10">
    <name type="scientific">Dysgonomonas alginatilytica</name>
    <dbReference type="NCBI Taxonomy" id="1605892"/>
    <lineage>
        <taxon>Bacteria</taxon>
        <taxon>Pseudomonadati</taxon>
        <taxon>Bacteroidota</taxon>
        <taxon>Bacteroidia</taxon>
        <taxon>Bacteroidales</taxon>
        <taxon>Dysgonomonadaceae</taxon>
        <taxon>Dysgonomonas</taxon>
    </lineage>
</organism>
<dbReference type="PIRSF" id="PIRSF010631">
    <property type="entry name" value="A-rhamnsds"/>
    <property type="match status" value="1"/>
</dbReference>
<dbReference type="InterPro" id="IPR012341">
    <property type="entry name" value="6hp_glycosidase-like_sf"/>
</dbReference>
<keyword evidence="10" id="KW-1185">Reference proteome</keyword>
<dbReference type="InterPro" id="IPR035396">
    <property type="entry name" value="Bac_rhamnosid6H"/>
</dbReference>
<dbReference type="Pfam" id="PF25788">
    <property type="entry name" value="Ig_Rha78A_N"/>
    <property type="match status" value="1"/>
</dbReference>
<evidence type="ECO:0000256" key="4">
    <source>
        <dbReference type="SAM" id="SignalP"/>
    </source>
</evidence>
<dbReference type="InterPro" id="IPR008902">
    <property type="entry name" value="Rhamnosid_concanavalin"/>
</dbReference>
<protein>
    <recommendedName>
        <fullName evidence="2">alpha-L-rhamnosidase</fullName>
        <ecNumber evidence="2">3.2.1.40</ecNumber>
    </recommendedName>
</protein>
<dbReference type="Pfam" id="PF08531">
    <property type="entry name" value="Bac_rhamnosid_N"/>
    <property type="match status" value="1"/>
</dbReference>
<dbReference type="Pfam" id="PF17389">
    <property type="entry name" value="Bac_rhamnosid6H"/>
    <property type="match status" value="1"/>
</dbReference>
<dbReference type="PANTHER" id="PTHR33307">
    <property type="entry name" value="ALPHA-RHAMNOSIDASE (EUROFUNG)"/>
    <property type="match status" value="1"/>
</dbReference>
<dbReference type="Pfam" id="PF17390">
    <property type="entry name" value="Bac_rhamnosid_C"/>
    <property type="match status" value="1"/>
</dbReference>
<feature type="domain" description="Alpha-L-rhamnosidase C-terminal" evidence="8">
    <location>
        <begin position="820"/>
        <end position="896"/>
    </location>
</feature>
<evidence type="ECO:0000313" key="10">
    <source>
        <dbReference type="Proteomes" id="UP000247973"/>
    </source>
</evidence>